<protein>
    <recommendedName>
        <fullName evidence="3">Lipoprotein</fullName>
    </recommendedName>
</protein>
<organism evidence="1 2">
    <name type="scientific">Myxococcus landrumensis</name>
    <dbReference type="NCBI Taxonomy" id="2813577"/>
    <lineage>
        <taxon>Bacteria</taxon>
        <taxon>Pseudomonadati</taxon>
        <taxon>Myxococcota</taxon>
        <taxon>Myxococcia</taxon>
        <taxon>Myxococcales</taxon>
        <taxon>Cystobacterineae</taxon>
        <taxon>Myxococcaceae</taxon>
        <taxon>Myxococcus</taxon>
    </lineage>
</organism>
<gene>
    <name evidence="1" type="ORF">JY572_17040</name>
</gene>
<dbReference type="EMBL" id="CP071091">
    <property type="protein sequence ID" value="QSQ17641.1"/>
    <property type="molecule type" value="Genomic_DNA"/>
</dbReference>
<dbReference type="Proteomes" id="UP000663090">
    <property type="component" value="Chromosome"/>
</dbReference>
<keyword evidence="2" id="KW-1185">Reference proteome</keyword>
<evidence type="ECO:0008006" key="3">
    <source>
        <dbReference type="Google" id="ProtNLM"/>
    </source>
</evidence>
<dbReference type="RefSeq" id="WP_206719260.1">
    <property type="nucleotide sequence ID" value="NZ_CP071091.1"/>
</dbReference>
<evidence type="ECO:0000313" key="1">
    <source>
        <dbReference type="EMBL" id="QSQ17641.1"/>
    </source>
</evidence>
<proteinExistence type="predicted"/>
<accession>A0ABX7NJR5</accession>
<sequence>MNLLGVVVILTLSAAPKSPSGGCATTHIETALKAVFERYPNAGELDMVRDSGESITPEFLSSAVKIRDVPNGYVTLEHSDLMESYEAALFKNPGGYHLVIVSSGGSVSRGAVFRCDAQGLAQDAQALNISREDALALYADAGLIGKKGVSEQHLKDWAGTLVQLSLPRKGRSILLKAYVDEPGHLYGKKLGTVEYVDGRFIVQSLGKRKQAPAPGK</sequence>
<evidence type="ECO:0000313" key="2">
    <source>
        <dbReference type="Proteomes" id="UP000663090"/>
    </source>
</evidence>
<reference evidence="1 2" key="1">
    <citation type="submission" date="2021-02" db="EMBL/GenBank/DDBJ databases">
        <title>De Novo genome assembly of isolated myxobacteria.</title>
        <authorList>
            <person name="Stevens D.C."/>
        </authorList>
    </citation>
    <scope>NUCLEOTIDE SEQUENCE [LARGE SCALE GENOMIC DNA]</scope>
    <source>
        <strain evidence="1 2">SCHIC003</strain>
    </source>
</reference>
<name>A0ABX7NJR5_9BACT</name>